<evidence type="ECO:0000256" key="1">
    <source>
        <dbReference type="ARBA" id="ARBA00006484"/>
    </source>
</evidence>
<dbReference type="AlphaFoldDB" id="A0A8H7P7X9"/>
<evidence type="ECO:0000256" key="3">
    <source>
        <dbReference type="ARBA" id="ARBA00023002"/>
    </source>
</evidence>
<sequence length="292" mass="30660">MAPDLFSFSNRVALITGGGSGIGAYVAKGLAETGASRVYIIGRRVAGVEATTQAAPNVIIPIVGDVGTSEGCRKIVEAFEGGEKKAGIDAADIRLDLLFNNAGIAHEEGAWGPGATPEQVRDALLKASDTDWAHEFAVNVSSVQWMSALLLPHLVRASKQNNGARDGRGCIVINSSVSAFYYSSPVHVYAASKAAAHSVTQSLASKFTRLGVRVNSIAPANVPSEMNNPDDPRSFISQRRDVIPIGRIGSEEDVVGTVLYLASRAGSYISGTVILVSEGQDTFVKVDSSSIR</sequence>
<dbReference type="InterPro" id="IPR020904">
    <property type="entry name" value="Sc_DH/Rdtase_CS"/>
</dbReference>
<comment type="caution">
    <text evidence="5">The sequence shown here is derived from an EMBL/GenBank/DDBJ whole genome shotgun (WGS) entry which is preliminary data.</text>
</comment>
<comment type="similarity">
    <text evidence="1 4">Belongs to the short-chain dehydrogenases/reductases (SDR) family.</text>
</comment>
<dbReference type="Proteomes" id="UP000639403">
    <property type="component" value="Unassembled WGS sequence"/>
</dbReference>
<evidence type="ECO:0008006" key="7">
    <source>
        <dbReference type="Google" id="ProtNLM"/>
    </source>
</evidence>
<gene>
    <name evidence="5" type="ORF">IEO21_02358</name>
</gene>
<reference evidence="5" key="2">
    <citation type="journal article" name="Front. Microbiol.">
        <title>Degradative Capacity of Two Strains of Rhodonia placenta: From Phenotype to Genotype.</title>
        <authorList>
            <person name="Kolle M."/>
            <person name="Horta M.A.C."/>
            <person name="Nowrousian M."/>
            <person name="Ohm R.A."/>
            <person name="Benz J.P."/>
            <person name="Pilgard A."/>
        </authorList>
    </citation>
    <scope>NUCLEOTIDE SEQUENCE</scope>
    <source>
        <strain evidence="5">FPRL280</strain>
    </source>
</reference>
<dbReference type="EMBL" id="JADOXO010000022">
    <property type="protein sequence ID" value="KAF9819187.1"/>
    <property type="molecule type" value="Genomic_DNA"/>
</dbReference>
<evidence type="ECO:0000256" key="2">
    <source>
        <dbReference type="ARBA" id="ARBA00022857"/>
    </source>
</evidence>
<evidence type="ECO:0000313" key="5">
    <source>
        <dbReference type="EMBL" id="KAF9819187.1"/>
    </source>
</evidence>
<dbReference type="InterPro" id="IPR002347">
    <property type="entry name" value="SDR_fam"/>
</dbReference>
<dbReference type="Gene3D" id="3.40.50.720">
    <property type="entry name" value="NAD(P)-binding Rossmann-like Domain"/>
    <property type="match status" value="1"/>
</dbReference>
<keyword evidence="3" id="KW-0560">Oxidoreductase</keyword>
<name>A0A8H7P7X9_9APHY</name>
<dbReference type="PRINTS" id="PR00080">
    <property type="entry name" value="SDRFAMILY"/>
</dbReference>
<dbReference type="Pfam" id="PF00106">
    <property type="entry name" value="adh_short"/>
    <property type="match status" value="1"/>
</dbReference>
<reference evidence="5" key="1">
    <citation type="submission" date="2020-11" db="EMBL/GenBank/DDBJ databases">
        <authorList>
            <person name="Koelle M."/>
            <person name="Horta M.A.C."/>
            <person name="Nowrousian M."/>
            <person name="Ohm R.A."/>
            <person name="Benz P."/>
            <person name="Pilgard A."/>
        </authorList>
    </citation>
    <scope>NUCLEOTIDE SEQUENCE</scope>
    <source>
        <strain evidence="5">FPRL280</strain>
    </source>
</reference>
<dbReference type="PANTHER" id="PTHR43618:SF4">
    <property type="entry name" value="SHORT CHAIN DEHYDROGENASE_REDUCTASE FAMILY (AFU_ORTHOLOGUE AFUA_7G04540)"/>
    <property type="match status" value="1"/>
</dbReference>
<dbReference type="PANTHER" id="PTHR43618">
    <property type="entry name" value="7-ALPHA-HYDROXYSTEROID DEHYDROGENASE"/>
    <property type="match status" value="1"/>
</dbReference>
<dbReference type="PRINTS" id="PR00081">
    <property type="entry name" value="GDHRDH"/>
</dbReference>
<dbReference type="InterPro" id="IPR036291">
    <property type="entry name" value="NAD(P)-bd_dom_sf"/>
</dbReference>
<keyword evidence="2" id="KW-0521">NADP</keyword>
<protein>
    <recommendedName>
        <fullName evidence="7">NAD(P)-binding protein</fullName>
    </recommendedName>
</protein>
<accession>A0A8H7P7X9</accession>
<dbReference type="CDD" id="cd05233">
    <property type="entry name" value="SDR_c"/>
    <property type="match status" value="1"/>
</dbReference>
<proteinExistence type="inferred from homology"/>
<evidence type="ECO:0000256" key="4">
    <source>
        <dbReference type="RuleBase" id="RU000363"/>
    </source>
</evidence>
<organism evidence="5 6">
    <name type="scientific">Rhodonia placenta</name>
    <dbReference type="NCBI Taxonomy" id="104341"/>
    <lineage>
        <taxon>Eukaryota</taxon>
        <taxon>Fungi</taxon>
        <taxon>Dikarya</taxon>
        <taxon>Basidiomycota</taxon>
        <taxon>Agaricomycotina</taxon>
        <taxon>Agaricomycetes</taxon>
        <taxon>Polyporales</taxon>
        <taxon>Adustoporiaceae</taxon>
        <taxon>Rhodonia</taxon>
    </lineage>
</organism>
<dbReference type="GO" id="GO:0016491">
    <property type="term" value="F:oxidoreductase activity"/>
    <property type="evidence" value="ECO:0007669"/>
    <property type="project" value="UniProtKB-KW"/>
</dbReference>
<dbReference type="InterPro" id="IPR052178">
    <property type="entry name" value="Sec_Metab_Biosynth_SDR"/>
</dbReference>
<dbReference type="PROSITE" id="PS00061">
    <property type="entry name" value="ADH_SHORT"/>
    <property type="match status" value="1"/>
</dbReference>
<dbReference type="SUPFAM" id="SSF51735">
    <property type="entry name" value="NAD(P)-binding Rossmann-fold domains"/>
    <property type="match status" value="1"/>
</dbReference>
<evidence type="ECO:0000313" key="6">
    <source>
        <dbReference type="Proteomes" id="UP000639403"/>
    </source>
</evidence>